<proteinExistence type="predicted"/>
<name>A0AAJ0XA41_9GAMM</name>
<dbReference type="RefSeq" id="WP_200345600.1">
    <property type="nucleotide sequence ID" value="NZ_NRSJ01000010.1"/>
</dbReference>
<comment type="caution">
    <text evidence="1">The sequence shown here is derived from an EMBL/GenBank/DDBJ whole genome shotgun (WGS) entry which is preliminary data.</text>
</comment>
<sequence>MGFKRIENTNDWAEALRLSVANADETGIASVFSSLAWRDGEQIARRAHRFLEEIAPYYLAEQGPSAATAADRLRIDLFRESMLAYFEDKPAPIDTASEDDATSWVIANAPAAASANLQTMEAAMGTPGVRTHRAIIKLHKHLDMRTCEALQQRVLMQVWEGIQATLAELLAAAPR</sequence>
<organism evidence="1 2">
    <name type="scientific">Halochromatium glycolicum</name>
    <dbReference type="NCBI Taxonomy" id="85075"/>
    <lineage>
        <taxon>Bacteria</taxon>
        <taxon>Pseudomonadati</taxon>
        <taxon>Pseudomonadota</taxon>
        <taxon>Gammaproteobacteria</taxon>
        <taxon>Chromatiales</taxon>
        <taxon>Chromatiaceae</taxon>
        <taxon>Halochromatium</taxon>
    </lineage>
</organism>
<evidence type="ECO:0000313" key="1">
    <source>
        <dbReference type="EMBL" id="MBK1704407.1"/>
    </source>
</evidence>
<dbReference type="AlphaFoldDB" id="A0AAJ0XA41"/>
<protein>
    <submittedName>
        <fullName evidence="1">Uncharacterized protein</fullName>
    </submittedName>
</protein>
<reference evidence="1" key="2">
    <citation type="journal article" date="2020" name="Microorganisms">
        <title>Osmotic Adaptation and Compatible Solute Biosynthesis of Phototrophic Bacteria as Revealed from Genome Analyses.</title>
        <authorList>
            <person name="Imhoff J.F."/>
            <person name="Rahn T."/>
            <person name="Kunzel S."/>
            <person name="Keller A."/>
            <person name="Neulinger S.C."/>
        </authorList>
    </citation>
    <scope>NUCLEOTIDE SEQUENCE</scope>
    <source>
        <strain evidence="1">DSM 11080</strain>
    </source>
</reference>
<reference evidence="1" key="1">
    <citation type="submission" date="2017-08" db="EMBL/GenBank/DDBJ databases">
        <authorList>
            <person name="Imhoff J.F."/>
            <person name="Rahn T."/>
            <person name="Kuenzel S."/>
            <person name="Neulinger S.C."/>
        </authorList>
    </citation>
    <scope>NUCLEOTIDE SEQUENCE</scope>
    <source>
        <strain evidence="1">DSM 11080</strain>
    </source>
</reference>
<gene>
    <name evidence="1" type="ORF">CKO40_07620</name>
</gene>
<dbReference type="EMBL" id="NRSJ01000010">
    <property type="protein sequence ID" value="MBK1704407.1"/>
    <property type="molecule type" value="Genomic_DNA"/>
</dbReference>
<keyword evidence="2" id="KW-1185">Reference proteome</keyword>
<evidence type="ECO:0000313" key="2">
    <source>
        <dbReference type="Proteomes" id="UP001296776"/>
    </source>
</evidence>
<accession>A0AAJ0XA41</accession>
<dbReference type="Proteomes" id="UP001296776">
    <property type="component" value="Unassembled WGS sequence"/>
</dbReference>